<name>X0WEX1_9ZZZZ</name>
<comment type="caution">
    <text evidence="1">The sequence shown here is derived from an EMBL/GenBank/DDBJ whole genome shotgun (WGS) entry which is preliminary data.</text>
</comment>
<evidence type="ECO:0000313" key="1">
    <source>
        <dbReference type="EMBL" id="GAG29499.1"/>
    </source>
</evidence>
<reference evidence="1" key="1">
    <citation type="journal article" date="2014" name="Front. Microbiol.">
        <title>High frequency of phylogenetically diverse reductive dehalogenase-homologous genes in deep subseafloor sedimentary metagenomes.</title>
        <authorList>
            <person name="Kawai M."/>
            <person name="Futagami T."/>
            <person name="Toyoda A."/>
            <person name="Takaki Y."/>
            <person name="Nishi S."/>
            <person name="Hori S."/>
            <person name="Arai W."/>
            <person name="Tsubouchi T."/>
            <person name="Morono Y."/>
            <person name="Uchiyama I."/>
            <person name="Ito T."/>
            <person name="Fujiyama A."/>
            <person name="Inagaki F."/>
            <person name="Takami H."/>
        </authorList>
    </citation>
    <scope>NUCLEOTIDE SEQUENCE</scope>
    <source>
        <strain evidence="1">Expedition CK06-06</strain>
    </source>
</reference>
<dbReference type="AlphaFoldDB" id="X0WEX1"/>
<protein>
    <submittedName>
        <fullName evidence="1">Uncharacterized protein</fullName>
    </submittedName>
</protein>
<organism evidence="1">
    <name type="scientific">marine sediment metagenome</name>
    <dbReference type="NCBI Taxonomy" id="412755"/>
    <lineage>
        <taxon>unclassified sequences</taxon>
        <taxon>metagenomes</taxon>
        <taxon>ecological metagenomes</taxon>
    </lineage>
</organism>
<sequence length="82" mass="8874">MKRTNCTGQNCVGEVRLSALDAGFDLRVVDHTIVLPTEFASVGLDIDGTTWLLEGTRAEMVAAIKQAGYTISEQIGEDMLDD</sequence>
<accession>X0WEX1</accession>
<proteinExistence type="predicted"/>
<gene>
    <name evidence="1" type="ORF">S01H1_68054</name>
</gene>
<dbReference type="EMBL" id="BARS01045114">
    <property type="protein sequence ID" value="GAG29499.1"/>
    <property type="molecule type" value="Genomic_DNA"/>
</dbReference>